<sequence length="392" mass="43279">VTEGSLGTAIKAGKVAIAAATDPLHPQNIFRGLSKVERAKFRTILTGLYAPMGAYGALAYAQKEGWLPDWLKVEIDPLKRHFGKLRFGDSDLDIWGGQLPIVKLLARTAEELSRAKPGGEGVDFKRLLGLWLEDFPRSKLQPVGGVGATLIFGTDFLGNDIKYDNETLFNLIVGSLTVPLSVEGTLESIGIHSTLDVLGQVAPFVGLEEGDDIDVDFQLEQFLSTLTGEALGFGSVTFRDFAEEVGILRDEHHEELNGTPYTEGTTATKAEVNALEDVEELREERKQADLASGSDFGKSRNKEETEVLSIRESGKTTTGKKVTDFTQKQIDDALERGAIDGNTWIEINRQISRDLRKWRLGFQEEEGIDFESDPPDPGSLDDLIERWWDLEP</sequence>
<dbReference type="AlphaFoldDB" id="A0A0F9AAX0"/>
<comment type="caution">
    <text evidence="2">The sequence shown here is derived from an EMBL/GenBank/DDBJ whole genome shotgun (WGS) entry which is preliminary data.</text>
</comment>
<evidence type="ECO:0000313" key="2">
    <source>
        <dbReference type="EMBL" id="KKK75659.1"/>
    </source>
</evidence>
<feature type="region of interest" description="Disordered" evidence="1">
    <location>
        <begin position="284"/>
        <end position="305"/>
    </location>
</feature>
<feature type="non-terminal residue" evidence="2">
    <location>
        <position position="392"/>
    </location>
</feature>
<gene>
    <name evidence="2" type="ORF">LCGC14_2871500</name>
</gene>
<proteinExistence type="predicted"/>
<feature type="non-terminal residue" evidence="2">
    <location>
        <position position="1"/>
    </location>
</feature>
<reference evidence="2" key="1">
    <citation type="journal article" date="2015" name="Nature">
        <title>Complex archaea that bridge the gap between prokaryotes and eukaryotes.</title>
        <authorList>
            <person name="Spang A."/>
            <person name="Saw J.H."/>
            <person name="Jorgensen S.L."/>
            <person name="Zaremba-Niedzwiedzka K."/>
            <person name="Martijn J."/>
            <person name="Lind A.E."/>
            <person name="van Eijk R."/>
            <person name="Schleper C."/>
            <person name="Guy L."/>
            <person name="Ettema T.J."/>
        </authorList>
    </citation>
    <scope>NUCLEOTIDE SEQUENCE</scope>
</reference>
<name>A0A0F9AAX0_9ZZZZ</name>
<protein>
    <submittedName>
        <fullName evidence="2">Uncharacterized protein</fullName>
    </submittedName>
</protein>
<dbReference type="EMBL" id="LAZR01055762">
    <property type="protein sequence ID" value="KKK75659.1"/>
    <property type="molecule type" value="Genomic_DNA"/>
</dbReference>
<evidence type="ECO:0000256" key="1">
    <source>
        <dbReference type="SAM" id="MobiDB-lite"/>
    </source>
</evidence>
<organism evidence="2">
    <name type="scientific">marine sediment metagenome</name>
    <dbReference type="NCBI Taxonomy" id="412755"/>
    <lineage>
        <taxon>unclassified sequences</taxon>
        <taxon>metagenomes</taxon>
        <taxon>ecological metagenomes</taxon>
    </lineage>
</organism>
<accession>A0A0F9AAX0</accession>